<keyword evidence="3" id="KW-1185">Reference proteome</keyword>
<sequence length="82" mass="9705">MEVWANLKAKLTQRQMQEQKEYEDKLAEKIENLTSLQELAKREELELLAEEINHHKSLVEELVKRTNQQPLSPADQTKYEKA</sequence>
<protein>
    <submittedName>
        <fullName evidence="2">5933_t:CDS:1</fullName>
    </submittedName>
</protein>
<reference evidence="2" key="1">
    <citation type="submission" date="2022-08" db="EMBL/GenBank/DDBJ databases">
        <authorList>
            <person name="Kallberg Y."/>
            <person name="Tangrot J."/>
            <person name="Rosling A."/>
        </authorList>
    </citation>
    <scope>NUCLEOTIDE SEQUENCE</scope>
    <source>
        <strain evidence="2">Wild A</strain>
    </source>
</reference>
<name>A0A9W4X4J7_9GLOM</name>
<feature type="non-terminal residue" evidence="2">
    <location>
        <position position="1"/>
    </location>
</feature>
<dbReference type="Proteomes" id="UP001153678">
    <property type="component" value="Unassembled WGS sequence"/>
</dbReference>
<feature type="coiled-coil region" evidence="1">
    <location>
        <begin position="19"/>
        <end position="65"/>
    </location>
</feature>
<organism evidence="2 3">
    <name type="scientific">Funneliformis geosporum</name>
    <dbReference type="NCBI Taxonomy" id="1117311"/>
    <lineage>
        <taxon>Eukaryota</taxon>
        <taxon>Fungi</taxon>
        <taxon>Fungi incertae sedis</taxon>
        <taxon>Mucoromycota</taxon>
        <taxon>Glomeromycotina</taxon>
        <taxon>Glomeromycetes</taxon>
        <taxon>Glomerales</taxon>
        <taxon>Glomeraceae</taxon>
        <taxon>Funneliformis</taxon>
    </lineage>
</organism>
<dbReference type="EMBL" id="CAMKVN010027246">
    <property type="protein sequence ID" value="CAI2201336.1"/>
    <property type="molecule type" value="Genomic_DNA"/>
</dbReference>
<comment type="caution">
    <text evidence="2">The sequence shown here is derived from an EMBL/GenBank/DDBJ whole genome shotgun (WGS) entry which is preliminary data.</text>
</comment>
<proteinExistence type="predicted"/>
<evidence type="ECO:0000256" key="1">
    <source>
        <dbReference type="SAM" id="Coils"/>
    </source>
</evidence>
<evidence type="ECO:0000313" key="3">
    <source>
        <dbReference type="Proteomes" id="UP001153678"/>
    </source>
</evidence>
<evidence type="ECO:0000313" key="2">
    <source>
        <dbReference type="EMBL" id="CAI2201336.1"/>
    </source>
</evidence>
<gene>
    <name evidence="2" type="ORF">FWILDA_LOCUS20015</name>
</gene>
<accession>A0A9W4X4J7</accession>
<dbReference type="AlphaFoldDB" id="A0A9W4X4J7"/>
<keyword evidence="1" id="KW-0175">Coiled coil</keyword>